<reference evidence="2" key="1">
    <citation type="journal article" date="2022" name="Nat. Commun.">
        <title>Chromosome evolution and the genetic basis of agronomically important traits in greater yam.</title>
        <authorList>
            <person name="Bredeson J.V."/>
            <person name="Lyons J.B."/>
            <person name="Oniyinde I.O."/>
            <person name="Okereke N.R."/>
            <person name="Kolade O."/>
            <person name="Nnabue I."/>
            <person name="Nwadili C.O."/>
            <person name="Hribova E."/>
            <person name="Parker M."/>
            <person name="Nwogha J."/>
            <person name="Shu S."/>
            <person name="Carlson J."/>
            <person name="Kariba R."/>
            <person name="Muthemba S."/>
            <person name="Knop K."/>
            <person name="Barton G.J."/>
            <person name="Sherwood A.V."/>
            <person name="Lopez-Montes A."/>
            <person name="Asiedu R."/>
            <person name="Jamnadass R."/>
            <person name="Muchugi A."/>
            <person name="Goodstein D."/>
            <person name="Egesi C.N."/>
            <person name="Featherston J."/>
            <person name="Asfaw A."/>
            <person name="Simpson G.G."/>
            <person name="Dolezel J."/>
            <person name="Hendre P.S."/>
            <person name="Van Deynze A."/>
            <person name="Kumar P.L."/>
            <person name="Obidiegwu J.E."/>
            <person name="Bhattacharjee R."/>
            <person name="Rokhsar D.S."/>
        </authorList>
    </citation>
    <scope>NUCLEOTIDE SEQUENCE [LARGE SCALE GENOMIC DNA]</scope>
    <source>
        <strain evidence="2">cv. TDa95/00328</strain>
    </source>
</reference>
<evidence type="ECO:0000313" key="1">
    <source>
        <dbReference type="EMBL" id="KAH7651064.1"/>
    </source>
</evidence>
<gene>
    <name evidence="1" type="ORF">IHE45_20G032700</name>
</gene>
<dbReference type="EMBL" id="CM037030">
    <property type="protein sequence ID" value="KAH7651064.1"/>
    <property type="molecule type" value="Genomic_DNA"/>
</dbReference>
<keyword evidence="2" id="KW-1185">Reference proteome</keyword>
<accession>A0ACB7TQP7</accession>
<comment type="caution">
    <text evidence="1">The sequence shown here is derived from an EMBL/GenBank/DDBJ whole genome shotgun (WGS) entry which is preliminary data.</text>
</comment>
<proteinExistence type="predicted"/>
<name>A0ACB7TQP7_DIOAL</name>
<protein>
    <submittedName>
        <fullName evidence="1">Uncharacterized protein</fullName>
    </submittedName>
</protein>
<evidence type="ECO:0000313" key="2">
    <source>
        <dbReference type="Proteomes" id="UP000827976"/>
    </source>
</evidence>
<organism evidence="1 2">
    <name type="scientific">Dioscorea alata</name>
    <name type="common">Purple yam</name>
    <dbReference type="NCBI Taxonomy" id="55571"/>
    <lineage>
        <taxon>Eukaryota</taxon>
        <taxon>Viridiplantae</taxon>
        <taxon>Streptophyta</taxon>
        <taxon>Embryophyta</taxon>
        <taxon>Tracheophyta</taxon>
        <taxon>Spermatophyta</taxon>
        <taxon>Magnoliopsida</taxon>
        <taxon>Liliopsida</taxon>
        <taxon>Dioscoreales</taxon>
        <taxon>Dioscoreaceae</taxon>
        <taxon>Dioscorea</taxon>
    </lineage>
</organism>
<dbReference type="Proteomes" id="UP000827976">
    <property type="component" value="Chromosome 20"/>
</dbReference>
<sequence length="113" mass="12407">MSSVVAQPLILHPHSVSSQPSTTHSRTFAPFILVLAVIGILAGIACLLGQIFARRYLRPRPRREHVAQYSDYSVEGGVDMSVAHVVDITHKESKDAEDEADDHHVGQSHVDVM</sequence>